<dbReference type="InterPro" id="IPR036873">
    <property type="entry name" value="Rhodanese-like_dom_sf"/>
</dbReference>
<name>A0A1W1C8K2_9ZZZZ</name>
<reference evidence="2" key="1">
    <citation type="submission" date="2016-10" db="EMBL/GenBank/DDBJ databases">
        <authorList>
            <person name="de Groot N.N."/>
        </authorList>
    </citation>
    <scope>NUCLEOTIDE SEQUENCE</scope>
</reference>
<evidence type="ECO:0000313" key="2">
    <source>
        <dbReference type="EMBL" id="SFV62188.1"/>
    </source>
</evidence>
<protein>
    <submittedName>
        <fullName evidence="2">Rhodanese-like domain protein</fullName>
    </submittedName>
</protein>
<sequence>MKKILIIIAILASSLSAQLQEVLVTKSFLDKNKNIKIIDIRTPSEWKETGIIKGSHTIMFFNERGQYNINKFVSDVNKIVKKGEKFAIICRTGSRTATIAPYLSDKLHYNIINLKGGITKLIREGYKTTPYRH</sequence>
<dbReference type="InterPro" id="IPR001763">
    <property type="entry name" value="Rhodanese-like_dom"/>
</dbReference>
<dbReference type="Gene3D" id="3.40.250.10">
    <property type="entry name" value="Rhodanese-like domain"/>
    <property type="match status" value="1"/>
</dbReference>
<proteinExistence type="predicted"/>
<gene>
    <name evidence="2" type="ORF">MNB_SV-9-399</name>
</gene>
<evidence type="ECO:0000259" key="1">
    <source>
        <dbReference type="PROSITE" id="PS50206"/>
    </source>
</evidence>
<accession>A0A1W1C8K2</accession>
<organism evidence="2">
    <name type="scientific">hydrothermal vent metagenome</name>
    <dbReference type="NCBI Taxonomy" id="652676"/>
    <lineage>
        <taxon>unclassified sequences</taxon>
        <taxon>metagenomes</taxon>
        <taxon>ecological metagenomes</taxon>
    </lineage>
</organism>
<dbReference type="SUPFAM" id="SSF52821">
    <property type="entry name" value="Rhodanese/Cell cycle control phosphatase"/>
    <property type="match status" value="1"/>
</dbReference>
<dbReference type="AlphaFoldDB" id="A0A1W1C8K2"/>
<dbReference type="CDD" id="cd00158">
    <property type="entry name" value="RHOD"/>
    <property type="match status" value="1"/>
</dbReference>
<dbReference type="PROSITE" id="PS50206">
    <property type="entry name" value="RHODANESE_3"/>
    <property type="match status" value="1"/>
</dbReference>
<dbReference type="Pfam" id="PF00581">
    <property type="entry name" value="Rhodanese"/>
    <property type="match status" value="1"/>
</dbReference>
<dbReference type="EMBL" id="FPHG01000051">
    <property type="protein sequence ID" value="SFV62188.1"/>
    <property type="molecule type" value="Genomic_DNA"/>
</dbReference>
<feature type="domain" description="Rhodanese" evidence="1">
    <location>
        <begin position="31"/>
        <end position="130"/>
    </location>
</feature>